<feature type="transmembrane region" description="Helical" evidence="4">
    <location>
        <begin position="321"/>
        <end position="339"/>
    </location>
</feature>
<dbReference type="CDD" id="cd17352">
    <property type="entry name" value="MFS_MCT_SLC16"/>
    <property type="match status" value="1"/>
</dbReference>
<dbReference type="Gene3D" id="1.20.1250.20">
    <property type="entry name" value="MFS general substrate transporter like domains"/>
    <property type="match status" value="2"/>
</dbReference>
<dbReference type="Pfam" id="PF07690">
    <property type="entry name" value="MFS_1"/>
    <property type="match status" value="1"/>
</dbReference>
<dbReference type="InterPro" id="IPR011701">
    <property type="entry name" value="MFS"/>
</dbReference>
<feature type="transmembrane region" description="Helical" evidence="4">
    <location>
        <begin position="345"/>
        <end position="369"/>
    </location>
</feature>
<evidence type="ECO:0000313" key="7">
    <source>
        <dbReference type="Proteomes" id="UP000224634"/>
    </source>
</evidence>
<evidence type="ECO:0000313" key="6">
    <source>
        <dbReference type="EMBL" id="PGH19204.1"/>
    </source>
</evidence>
<dbReference type="AlphaFoldDB" id="A0A2B7Y4Y9"/>
<dbReference type="Proteomes" id="UP000224634">
    <property type="component" value="Unassembled WGS sequence"/>
</dbReference>
<keyword evidence="4" id="KW-0812">Transmembrane</keyword>
<evidence type="ECO:0000256" key="4">
    <source>
        <dbReference type="SAM" id="Phobius"/>
    </source>
</evidence>
<evidence type="ECO:0000256" key="1">
    <source>
        <dbReference type="ARBA" id="ARBA00004141"/>
    </source>
</evidence>
<dbReference type="InterPro" id="IPR036259">
    <property type="entry name" value="MFS_trans_sf"/>
</dbReference>
<keyword evidence="7" id="KW-1185">Reference proteome</keyword>
<feature type="transmembrane region" description="Helical" evidence="4">
    <location>
        <begin position="148"/>
        <end position="171"/>
    </location>
</feature>
<dbReference type="InterPro" id="IPR020846">
    <property type="entry name" value="MFS_dom"/>
</dbReference>
<keyword evidence="4" id="KW-0472">Membrane</keyword>
<feature type="transmembrane region" description="Helical" evidence="4">
    <location>
        <begin position="255"/>
        <end position="279"/>
    </location>
</feature>
<feature type="transmembrane region" description="Helical" evidence="4">
    <location>
        <begin position="291"/>
        <end position="309"/>
    </location>
</feature>
<proteinExistence type="inferred from homology"/>
<dbReference type="EMBL" id="PDNA01000051">
    <property type="protein sequence ID" value="PGH19204.1"/>
    <property type="molecule type" value="Genomic_DNA"/>
</dbReference>
<gene>
    <name evidence="6" type="ORF">AJ80_04175</name>
</gene>
<keyword evidence="4" id="KW-1133">Transmembrane helix</keyword>
<dbReference type="SUPFAM" id="SSF103473">
    <property type="entry name" value="MFS general substrate transporter"/>
    <property type="match status" value="1"/>
</dbReference>
<feature type="compositionally biased region" description="Polar residues" evidence="3">
    <location>
        <begin position="9"/>
        <end position="26"/>
    </location>
</feature>
<comment type="subcellular location">
    <subcellularLocation>
        <location evidence="1">Membrane</location>
        <topology evidence="1">Multi-pass membrane protein</topology>
    </subcellularLocation>
</comment>
<feature type="transmembrane region" description="Helical" evidence="4">
    <location>
        <begin position="93"/>
        <end position="116"/>
    </location>
</feature>
<reference evidence="6 7" key="1">
    <citation type="submission" date="2017-10" db="EMBL/GenBank/DDBJ databases">
        <title>Comparative genomics in systemic dimorphic fungi from Ajellomycetaceae.</title>
        <authorList>
            <person name="Munoz J.F."/>
            <person name="Mcewen J.G."/>
            <person name="Clay O.K."/>
            <person name="Cuomo C.A."/>
        </authorList>
    </citation>
    <scope>NUCLEOTIDE SEQUENCE [LARGE SCALE GENOMIC DNA]</scope>
    <source>
        <strain evidence="6 7">UAMH7299</strain>
    </source>
</reference>
<dbReference type="GO" id="GO:0016020">
    <property type="term" value="C:membrane"/>
    <property type="evidence" value="ECO:0007669"/>
    <property type="project" value="UniProtKB-SubCell"/>
</dbReference>
<dbReference type="GO" id="GO:0022857">
    <property type="term" value="F:transmembrane transporter activity"/>
    <property type="evidence" value="ECO:0007669"/>
    <property type="project" value="InterPro"/>
</dbReference>
<protein>
    <recommendedName>
        <fullName evidence="5">Major facilitator superfamily (MFS) profile domain-containing protein</fullName>
    </recommendedName>
</protein>
<evidence type="ECO:0000259" key="5">
    <source>
        <dbReference type="PROSITE" id="PS50850"/>
    </source>
</evidence>
<feature type="region of interest" description="Disordered" evidence="3">
    <location>
        <begin position="9"/>
        <end position="28"/>
    </location>
</feature>
<accession>A0A2B7Y4Y9</accession>
<comment type="similarity">
    <text evidence="2">Belongs to the major facilitator superfamily. Monocarboxylate porter (TC 2.A.1.13) family.</text>
</comment>
<dbReference type="PROSITE" id="PS50850">
    <property type="entry name" value="MFS"/>
    <property type="match status" value="1"/>
</dbReference>
<organism evidence="6 7">
    <name type="scientific">Polytolypa hystricis (strain UAMH7299)</name>
    <dbReference type="NCBI Taxonomy" id="1447883"/>
    <lineage>
        <taxon>Eukaryota</taxon>
        <taxon>Fungi</taxon>
        <taxon>Dikarya</taxon>
        <taxon>Ascomycota</taxon>
        <taxon>Pezizomycotina</taxon>
        <taxon>Eurotiomycetes</taxon>
        <taxon>Eurotiomycetidae</taxon>
        <taxon>Onygenales</taxon>
        <taxon>Onygenales incertae sedis</taxon>
        <taxon>Polytolypa</taxon>
    </lineage>
</organism>
<name>A0A2B7Y4Y9_POLH7</name>
<evidence type="ECO:0000256" key="2">
    <source>
        <dbReference type="ARBA" id="ARBA00006727"/>
    </source>
</evidence>
<sequence length="443" mass="48069">MGRIELASAVNSTSTSIPTQGTQTTSDTEERAGITNALAFTNGELAYDHGWLAWSQVLASFLLFFNTWGIVTTYGVFQTYYQEEMLDYESPSTISWIGSIQAFLLLFLGGVTGPLFDGGYNTAMLIFGSIMLPFGLMMTSISTKLWQIMLAQAICVGLACGSLFVSSVAILPQYFKKKRALVNGLTASGSAVGGVVYPIVFRQMLLKINFAWATRILGFMSFATCLASLSLMRVRFKPQEKRALIQLSAFKEPQFALLCLAEFLGFCGLYNMVVFIQPYAIKNKIMSKDTAFYLVAILNGSSFFGRVFPNYLAGFVGPVNVLIPMTFLCGVLPLCWVGIYTEPGLIVLVILYGISSGAFVSVPSITMMSITPDLRDLGTRLGMSFICCAFGALIGTPVGGAIMDRTDSYLGLELLAGMCFFASTAVLVAMRLVIVGPKVLVRV</sequence>
<feature type="transmembrane region" description="Helical" evidence="4">
    <location>
        <begin position="180"/>
        <end position="200"/>
    </location>
</feature>
<feature type="transmembrane region" description="Helical" evidence="4">
    <location>
        <begin position="381"/>
        <end position="402"/>
    </location>
</feature>
<feature type="transmembrane region" description="Helical" evidence="4">
    <location>
        <begin position="414"/>
        <end position="434"/>
    </location>
</feature>
<dbReference type="OrthoDB" id="6509908at2759"/>
<dbReference type="InterPro" id="IPR050327">
    <property type="entry name" value="Proton-linked_MCT"/>
</dbReference>
<comment type="caution">
    <text evidence="6">The sequence shown here is derived from an EMBL/GenBank/DDBJ whole genome shotgun (WGS) entry which is preliminary data.</text>
</comment>
<evidence type="ECO:0000256" key="3">
    <source>
        <dbReference type="SAM" id="MobiDB-lite"/>
    </source>
</evidence>
<feature type="transmembrane region" description="Helical" evidence="4">
    <location>
        <begin position="212"/>
        <end position="234"/>
    </location>
</feature>
<feature type="transmembrane region" description="Helical" evidence="4">
    <location>
        <begin position="57"/>
        <end position="81"/>
    </location>
</feature>
<dbReference type="PANTHER" id="PTHR11360">
    <property type="entry name" value="MONOCARBOXYLATE TRANSPORTER"/>
    <property type="match status" value="1"/>
</dbReference>
<dbReference type="PANTHER" id="PTHR11360:SF280">
    <property type="entry name" value="MONOCARBOXYLATE TRANSPORTER, PUTATIVE (AFU_ORTHOLOGUE AFUA_1G05170)-RELATED"/>
    <property type="match status" value="1"/>
</dbReference>
<feature type="transmembrane region" description="Helical" evidence="4">
    <location>
        <begin position="123"/>
        <end position="142"/>
    </location>
</feature>
<feature type="domain" description="Major facilitator superfamily (MFS) profile" evidence="5">
    <location>
        <begin position="52"/>
        <end position="440"/>
    </location>
</feature>